<reference evidence="2 3" key="1">
    <citation type="submission" date="2018-04" db="EMBL/GenBank/DDBJ databases">
        <title>The genome of golden apple snail Pomacea canaliculata provides insight into stress tolerance and invasive adaptation.</title>
        <authorList>
            <person name="Liu C."/>
            <person name="Liu B."/>
            <person name="Ren Y."/>
            <person name="Zhang Y."/>
            <person name="Wang H."/>
            <person name="Li S."/>
            <person name="Jiang F."/>
            <person name="Yin L."/>
            <person name="Zhang G."/>
            <person name="Qian W."/>
            <person name="Fan W."/>
        </authorList>
    </citation>
    <scope>NUCLEOTIDE SEQUENCE [LARGE SCALE GENOMIC DNA]</scope>
    <source>
        <strain evidence="2">SZHN2017</strain>
        <tissue evidence="2">Muscle</tissue>
    </source>
</reference>
<feature type="compositionally biased region" description="Polar residues" evidence="1">
    <location>
        <begin position="17"/>
        <end position="32"/>
    </location>
</feature>
<organism evidence="2 3">
    <name type="scientific">Pomacea canaliculata</name>
    <name type="common">Golden apple snail</name>
    <dbReference type="NCBI Taxonomy" id="400727"/>
    <lineage>
        <taxon>Eukaryota</taxon>
        <taxon>Metazoa</taxon>
        <taxon>Spiralia</taxon>
        <taxon>Lophotrochozoa</taxon>
        <taxon>Mollusca</taxon>
        <taxon>Gastropoda</taxon>
        <taxon>Caenogastropoda</taxon>
        <taxon>Architaenioglossa</taxon>
        <taxon>Ampullarioidea</taxon>
        <taxon>Ampullariidae</taxon>
        <taxon>Pomacea</taxon>
    </lineage>
</organism>
<evidence type="ECO:0000256" key="1">
    <source>
        <dbReference type="SAM" id="MobiDB-lite"/>
    </source>
</evidence>
<feature type="region of interest" description="Disordered" evidence="1">
    <location>
        <begin position="65"/>
        <end position="93"/>
    </location>
</feature>
<comment type="caution">
    <text evidence="2">The sequence shown here is derived from an EMBL/GenBank/DDBJ whole genome shotgun (WGS) entry which is preliminary data.</text>
</comment>
<gene>
    <name evidence="2" type="ORF">C0Q70_08340</name>
</gene>
<accession>A0A2T7PHJ6</accession>
<protein>
    <submittedName>
        <fullName evidence="2">Uncharacterized protein</fullName>
    </submittedName>
</protein>
<dbReference type="AlphaFoldDB" id="A0A2T7PHJ6"/>
<name>A0A2T7PHJ6_POMCA</name>
<proteinExistence type="predicted"/>
<feature type="region of interest" description="Disordered" evidence="1">
    <location>
        <begin position="1"/>
        <end position="32"/>
    </location>
</feature>
<feature type="compositionally biased region" description="Polar residues" evidence="1">
    <location>
        <begin position="76"/>
        <end position="93"/>
    </location>
</feature>
<keyword evidence="3" id="KW-1185">Reference proteome</keyword>
<dbReference type="Proteomes" id="UP000245119">
    <property type="component" value="Linkage Group LG4"/>
</dbReference>
<evidence type="ECO:0000313" key="3">
    <source>
        <dbReference type="Proteomes" id="UP000245119"/>
    </source>
</evidence>
<dbReference type="EMBL" id="PZQS01000004">
    <property type="protein sequence ID" value="PVD32893.1"/>
    <property type="molecule type" value="Genomic_DNA"/>
</dbReference>
<evidence type="ECO:0000313" key="2">
    <source>
        <dbReference type="EMBL" id="PVD32893.1"/>
    </source>
</evidence>
<sequence length="93" mass="10172">MRKREKYMSQLRESRYKSPSSPTSEWGETTLSPNILKHHDNGRVGEVHQAEQSLDLLHCDNGIRATHGGGGGGGASSIQQRVPRDATTTARST</sequence>